<reference evidence="3 4" key="1">
    <citation type="submission" date="2020-08" db="EMBL/GenBank/DDBJ databases">
        <title>Sequencing the genomes of 1000 actinobacteria strains.</title>
        <authorList>
            <person name="Klenk H.-P."/>
        </authorList>
    </citation>
    <scope>NUCLEOTIDE SEQUENCE [LARGE SCALE GENOMIC DNA]</scope>
    <source>
        <strain evidence="3 4">DSM 28238</strain>
    </source>
</reference>
<organism evidence="3 4">
    <name type="scientific">Garicola koreensis</name>
    <dbReference type="NCBI Taxonomy" id="1262554"/>
    <lineage>
        <taxon>Bacteria</taxon>
        <taxon>Bacillati</taxon>
        <taxon>Actinomycetota</taxon>
        <taxon>Actinomycetes</taxon>
        <taxon>Micrococcales</taxon>
        <taxon>Micrococcaceae</taxon>
        <taxon>Garicola</taxon>
    </lineage>
</organism>
<comment type="caution">
    <text evidence="3">The sequence shown here is derived from an EMBL/GenBank/DDBJ whole genome shotgun (WGS) entry which is preliminary data.</text>
</comment>
<sequence>MVTLLELSTELGSDLQPVHGGQPASRDLSGVHVSELEDPTPYLEGGELLLTTGMPLGEAGSIRDYVLRLRARGVHGLGLGLGPWLLHVPEHLSEACIEAGIDLLIIPDRVPFQSISRAFWGISARSGKADLMGSLGTQTALARAAMRLDAASAVIRGLAQELDGWAAYLPADSSAETSWPATFWPASVQSLLPRLRAETLRLNRTGVHSAATFQLKGRPVVEYPIADGEKILGFLAVGPGRAITAANRQIILTVCTLLAIKTRQRHAAVSTAATFAASVAKLLLQGHPEAARTVAEDAGLPDLPPRVRILALQRPHAHTPYDDAALLRTAAALPRADGLPPLGPRLETCQLRHQEPDVVFLVLTDHQTAASSESAPGPDQVVDLESAELVGGLAAALSEPILLSEAASEMANLRRALRHAPAGTVVGTADAGQTRAQGWVRTLSQHRGPDLVSTVAAYLRHRGHWENVARELSLHRNSVRHRIGIAQSLLGVDLNDPDVFAPLWLALR</sequence>
<dbReference type="Pfam" id="PF13556">
    <property type="entry name" value="HTH_30"/>
    <property type="match status" value="1"/>
</dbReference>
<dbReference type="PANTHER" id="PTHR33744">
    <property type="entry name" value="CARBOHYDRATE DIACID REGULATOR"/>
    <property type="match status" value="1"/>
</dbReference>
<dbReference type="InterPro" id="IPR025736">
    <property type="entry name" value="PucR_C-HTH_dom"/>
</dbReference>
<dbReference type="PANTHER" id="PTHR33744:SF1">
    <property type="entry name" value="DNA-BINDING TRANSCRIPTIONAL ACTIVATOR ADER"/>
    <property type="match status" value="1"/>
</dbReference>
<dbReference type="InterPro" id="IPR012914">
    <property type="entry name" value="PucR_dom"/>
</dbReference>
<proteinExistence type="predicted"/>
<accession>A0A7W5TRZ1</accession>
<dbReference type="EMBL" id="JACIBT010000002">
    <property type="protein sequence ID" value="MBB3667557.1"/>
    <property type="molecule type" value="Genomic_DNA"/>
</dbReference>
<dbReference type="InterPro" id="IPR051448">
    <property type="entry name" value="CdaR-like_regulators"/>
</dbReference>
<dbReference type="Proteomes" id="UP000547528">
    <property type="component" value="Unassembled WGS sequence"/>
</dbReference>
<keyword evidence="4" id="KW-1185">Reference proteome</keyword>
<evidence type="ECO:0000259" key="1">
    <source>
        <dbReference type="Pfam" id="PF07905"/>
    </source>
</evidence>
<evidence type="ECO:0000313" key="3">
    <source>
        <dbReference type="EMBL" id="MBB3667557.1"/>
    </source>
</evidence>
<dbReference type="RefSeq" id="WP_183357975.1">
    <property type="nucleotide sequence ID" value="NZ_BAABKR010000001.1"/>
</dbReference>
<feature type="domain" description="Purine catabolism PurC-like" evidence="1">
    <location>
        <begin position="11"/>
        <end position="119"/>
    </location>
</feature>
<protein>
    <submittedName>
        <fullName evidence="3">Purine catabolism regulator</fullName>
    </submittedName>
</protein>
<evidence type="ECO:0000259" key="2">
    <source>
        <dbReference type="Pfam" id="PF13556"/>
    </source>
</evidence>
<feature type="domain" description="PucR C-terminal helix-turn-helix" evidence="2">
    <location>
        <begin position="451"/>
        <end position="508"/>
    </location>
</feature>
<evidence type="ECO:0000313" key="4">
    <source>
        <dbReference type="Proteomes" id="UP000547528"/>
    </source>
</evidence>
<dbReference type="Gene3D" id="1.10.10.2840">
    <property type="entry name" value="PucR C-terminal helix-turn-helix domain"/>
    <property type="match status" value="1"/>
</dbReference>
<name>A0A7W5TRZ1_9MICC</name>
<dbReference type="Pfam" id="PF07905">
    <property type="entry name" value="PucR"/>
    <property type="match status" value="1"/>
</dbReference>
<dbReference type="InterPro" id="IPR042070">
    <property type="entry name" value="PucR_C-HTH_sf"/>
</dbReference>
<gene>
    <name evidence="3" type="ORF">FHX47_001176</name>
</gene>
<dbReference type="AlphaFoldDB" id="A0A7W5TRZ1"/>